<name>A0A140G6I6_9CAUD</name>
<gene>
    <name evidence="1" type="primary">6</name>
    <name evidence="1" type="ORF">KITKAT_6</name>
</gene>
<dbReference type="OrthoDB" id="39710at10239"/>
<dbReference type="RefSeq" id="YP_009303289.1">
    <property type="nucleotide sequence ID" value="NC_031254.1"/>
</dbReference>
<sequence length="44" mass="5057">MRECHACSCHTSPPCSRCEHCQHYDGRGEGCENDCWDCEEHEDA</sequence>
<dbReference type="KEGG" id="vg:29122938"/>
<evidence type="ECO:0000313" key="1">
    <source>
        <dbReference type="EMBL" id="AMM44271.1"/>
    </source>
</evidence>
<accession>A0A140G6I6</accession>
<keyword evidence="2" id="KW-1185">Reference proteome</keyword>
<proteinExistence type="predicted"/>
<organism evidence="1 2">
    <name type="scientific">Arthrobacter phage Kitkat</name>
    <dbReference type="NCBI Taxonomy" id="1796996"/>
    <lineage>
        <taxon>Viruses</taxon>
        <taxon>Duplodnaviria</taxon>
        <taxon>Heunggongvirae</taxon>
        <taxon>Uroviricota</taxon>
        <taxon>Caudoviricetes</taxon>
        <taxon>Kelleziovirus</taxon>
        <taxon>Kelleziovirus kitkat</taxon>
    </lineage>
</organism>
<protein>
    <recommendedName>
        <fullName evidence="3">Metallothionein</fullName>
    </recommendedName>
</protein>
<dbReference type="GeneID" id="29122938"/>
<evidence type="ECO:0000313" key="2">
    <source>
        <dbReference type="Proteomes" id="UP000203585"/>
    </source>
</evidence>
<dbReference type="Proteomes" id="UP000203585">
    <property type="component" value="Segment"/>
</dbReference>
<reference evidence="1 2" key="1">
    <citation type="submission" date="2016-02" db="EMBL/GenBank/DDBJ databases">
        <authorList>
            <person name="Blasi C.J."/>
            <person name="DeRuff K.C."/>
            <person name="Kobokovich A."/>
            <person name="Pizzorno M.C."/>
            <person name="Stowe E.L."/>
            <person name="Bowman C.A."/>
            <person name="Russell D.A."/>
            <person name="Pope W.H."/>
            <person name="Jacobs-Sera D."/>
            <person name="Hendrix R.W."/>
            <person name="Hatfull G.F."/>
        </authorList>
    </citation>
    <scope>NUCLEOTIDE SEQUENCE [LARGE SCALE GENOMIC DNA]</scope>
</reference>
<evidence type="ECO:0008006" key="3">
    <source>
        <dbReference type="Google" id="ProtNLM"/>
    </source>
</evidence>
<dbReference type="EMBL" id="KU647627">
    <property type="protein sequence ID" value="AMM44271.1"/>
    <property type="molecule type" value="Genomic_DNA"/>
</dbReference>